<evidence type="ECO:0000313" key="1">
    <source>
        <dbReference type="EMBL" id="KAJ8682645.1"/>
    </source>
</evidence>
<accession>A0ACC2PGD9</accession>
<comment type="caution">
    <text evidence="1">The sequence shown here is derived from an EMBL/GenBank/DDBJ whole genome shotgun (WGS) entry which is preliminary data.</text>
</comment>
<sequence length="126" mass="13604">MTFCFLCVIGSECSSARNLAESRARTGAKCRVAVINEAPRHTRLSPASQPAALSNRLRSVGWDNYPLTETFDNCLEVFIAFARGFPTAIKDVLCFGVVSRAIELCLVATTSVIIGISSSEWLGTLS</sequence>
<evidence type="ECO:0000313" key="2">
    <source>
        <dbReference type="Proteomes" id="UP001239111"/>
    </source>
</evidence>
<reference evidence="1" key="1">
    <citation type="submission" date="2023-04" db="EMBL/GenBank/DDBJ databases">
        <title>A chromosome-level genome assembly of the parasitoid wasp Eretmocerus hayati.</title>
        <authorList>
            <person name="Zhong Y."/>
            <person name="Liu S."/>
            <person name="Liu Y."/>
        </authorList>
    </citation>
    <scope>NUCLEOTIDE SEQUENCE</scope>
    <source>
        <strain evidence="1">ZJU_SS_LIU_2023</strain>
    </source>
</reference>
<dbReference type="EMBL" id="CM056741">
    <property type="protein sequence ID" value="KAJ8682645.1"/>
    <property type="molecule type" value="Genomic_DNA"/>
</dbReference>
<protein>
    <submittedName>
        <fullName evidence="1">Uncharacterized protein</fullName>
    </submittedName>
</protein>
<proteinExistence type="predicted"/>
<organism evidence="1 2">
    <name type="scientific">Eretmocerus hayati</name>
    <dbReference type="NCBI Taxonomy" id="131215"/>
    <lineage>
        <taxon>Eukaryota</taxon>
        <taxon>Metazoa</taxon>
        <taxon>Ecdysozoa</taxon>
        <taxon>Arthropoda</taxon>
        <taxon>Hexapoda</taxon>
        <taxon>Insecta</taxon>
        <taxon>Pterygota</taxon>
        <taxon>Neoptera</taxon>
        <taxon>Endopterygota</taxon>
        <taxon>Hymenoptera</taxon>
        <taxon>Apocrita</taxon>
        <taxon>Proctotrupomorpha</taxon>
        <taxon>Chalcidoidea</taxon>
        <taxon>Aphelinidae</taxon>
        <taxon>Aphelininae</taxon>
        <taxon>Eretmocerus</taxon>
    </lineage>
</organism>
<keyword evidence="2" id="KW-1185">Reference proteome</keyword>
<name>A0ACC2PGD9_9HYME</name>
<dbReference type="Proteomes" id="UP001239111">
    <property type="component" value="Chromosome 1"/>
</dbReference>
<gene>
    <name evidence="1" type="ORF">QAD02_018437</name>
</gene>